<dbReference type="Gene3D" id="3.40.50.720">
    <property type="entry name" value="NAD(P)-binding Rossmann-like Domain"/>
    <property type="match status" value="1"/>
</dbReference>
<dbReference type="PANTHER" id="PTHR42760">
    <property type="entry name" value="SHORT-CHAIN DEHYDROGENASES/REDUCTASES FAMILY MEMBER"/>
    <property type="match status" value="1"/>
</dbReference>
<evidence type="ECO:0000313" key="4">
    <source>
        <dbReference type="EMBL" id="KAK3676940.1"/>
    </source>
</evidence>
<comment type="caution">
    <text evidence="4">The sequence shown here is derived from an EMBL/GenBank/DDBJ whole genome shotgun (WGS) entry which is preliminary data.</text>
</comment>
<dbReference type="InterPro" id="IPR002347">
    <property type="entry name" value="SDR_fam"/>
</dbReference>
<dbReference type="EMBL" id="JAUTXT010000008">
    <property type="protein sequence ID" value="KAK3676940.1"/>
    <property type="molecule type" value="Genomic_DNA"/>
</dbReference>
<keyword evidence="2" id="KW-0521">NADP</keyword>
<dbReference type="Pfam" id="PF00106">
    <property type="entry name" value="adh_short"/>
    <property type="match status" value="1"/>
</dbReference>
<dbReference type="AlphaFoldDB" id="A0AAE1C3M9"/>
<dbReference type="Proteomes" id="UP001274830">
    <property type="component" value="Unassembled WGS sequence"/>
</dbReference>
<dbReference type="PRINTS" id="PR00080">
    <property type="entry name" value="SDRFAMILY"/>
</dbReference>
<dbReference type="GO" id="GO:0016616">
    <property type="term" value="F:oxidoreductase activity, acting on the CH-OH group of donors, NAD or NADP as acceptor"/>
    <property type="evidence" value="ECO:0007669"/>
    <property type="project" value="TreeGrafter"/>
</dbReference>
<name>A0AAE1C3M9_9PEZI</name>
<dbReference type="SUPFAM" id="SSF51735">
    <property type="entry name" value="NAD(P)-binding Rossmann-fold domains"/>
    <property type="match status" value="1"/>
</dbReference>
<dbReference type="PANTHER" id="PTHR42760:SF127">
    <property type="entry name" value="3-KETOACYL-ACYL CARRIER PROTEIN REDUCTASE-RELATED"/>
    <property type="match status" value="1"/>
</dbReference>
<evidence type="ECO:0000256" key="1">
    <source>
        <dbReference type="ARBA" id="ARBA00006484"/>
    </source>
</evidence>
<comment type="similarity">
    <text evidence="1 3">Belongs to the short-chain dehydrogenases/reductases (SDR) family.</text>
</comment>
<dbReference type="CDD" id="cd05233">
    <property type="entry name" value="SDR_c"/>
    <property type="match status" value="1"/>
</dbReference>
<reference evidence="4" key="1">
    <citation type="submission" date="2023-07" db="EMBL/GenBank/DDBJ databases">
        <title>Black Yeasts Isolated from many extreme environments.</title>
        <authorList>
            <person name="Coleine C."/>
            <person name="Stajich J.E."/>
            <person name="Selbmann L."/>
        </authorList>
    </citation>
    <scope>NUCLEOTIDE SEQUENCE</scope>
    <source>
        <strain evidence="4">CCFEE 5485</strain>
    </source>
</reference>
<dbReference type="InterPro" id="IPR036291">
    <property type="entry name" value="NAD(P)-bd_dom_sf"/>
</dbReference>
<dbReference type="PRINTS" id="PR00081">
    <property type="entry name" value="GDHRDH"/>
</dbReference>
<dbReference type="FunFam" id="3.40.50.720:FF:000084">
    <property type="entry name" value="Short-chain dehydrogenase reductase"/>
    <property type="match status" value="1"/>
</dbReference>
<proteinExistence type="inferred from homology"/>
<gene>
    <name evidence="4" type="ORF">LTR78_003145</name>
</gene>
<dbReference type="GO" id="GO:0006633">
    <property type="term" value="P:fatty acid biosynthetic process"/>
    <property type="evidence" value="ECO:0007669"/>
    <property type="project" value="TreeGrafter"/>
</dbReference>
<sequence length="267" mass="28313">MSEPRKVALITGATGGIGRATAIAFAKTGRYDLALHYSNASQETRDEIQNTILALAPSPDPDTGATRTGQTRVEFFRADMGGYASVRELHSDVAKVFGKVDVLFNNAGSTLGYQGVKNLADIPIGIFESTWRVNTGSAILLTQLCLPAMEEQGWGRVVFDSSVAAFTGGSVGPHYASSKAAQHGFVHWLAGNVARKGVTVNAVAPALVTGTGMMGQEDGEKAKAMGERLPVGRTGRPEEIANTVLWMVETAYLTNKVITVDGGMYPY</sequence>
<organism evidence="4 5">
    <name type="scientific">Recurvomyces mirabilis</name>
    <dbReference type="NCBI Taxonomy" id="574656"/>
    <lineage>
        <taxon>Eukaryota</taxon>
        <taxon>Fungi</taxon>
        <taxon>Dikarya</taxon>
        <taxon>Ascomycota</taxon>
        <taxon>Pezizomycotina</taxon>
        <taxon>Dothideomycetes</taxon>
        <taxon>Dothideomycetidae</taxon>
        <taxon>Mycosphaerellales</taxon>
        <taxon>Teratosphaeriaceae</taxon>
        <taxon>Recurvomyces</taxon>
    </lineage>
</organism>
<dbReference type="GO" id="GO:0048038">
    <property type="term" value="F:quinone binding"/>
    <property type="evidence" value="ECO:0007669"/>
    <property type="project" value="TreeGrafter"/>
</dbReference>
<keyword evidence="5" id="KW-1185">Reference proteome</keyword>
<accession>A0AAE1C3M9</accession>
<evidence type="ECO:0000256" key="2">
    <source>
        <dbReference type="ARBA" id="ARBA00022857"/>
    </source>
</evidence>
<evidence type="ECO:0000313" key="5">
    <source>
        <dbReference type="Proteomes" id="UP001274830"/>
    </source>
</evidence>
<evidence type="ECO:0000256" key="3">
    <source>
        <dbReference type="RuleBase" id="RU000363"/>
    </source>
</evidence>
<protein>
    <submittedName>
        <fullName evidence="4">Uncharacterized protein</fullName>
    </submittedName>
</protein>